<feature type="region of interest" description="Disordered" evidence="1">
    <location>
        <begin position="715"/>
        <end position="782"/>
    </location>
</feature>
<feature type="compositionally biased region" description="Basic and acidic residues" evidence="1">
    <location>
        <begin position="850"/>
        <end position="871"/>
    </location>
</feature>
<feature type="compositionally biased region" description="Basic and acidic residues" evidence="1">
    <location>
        <begin position="940"/>
        <end position="956"/>
    </location>
</feature>
<feature type="region of interest" description="Disordered" evidence="1">
    <location>
        <begin position="236"/>
        <end position="257"/>
    </location>
</feature>
<dbReference type="Pfam" id="PF13926">
    <property type="entry name" value="DUF4211"/>
    <property type="match status" value="1"/>
</dbReference>
<organism evidence="3 4">
    <name type="scientific">Larinioides sclopetarius</name>
    <dbReference type="NCBI Taxonomy" id="280406"/>
    <lineage>
        <taxon>Eukaryota</taxon>
        <taxon>Metazoa</taxon>
        <taxon>Ecdysozoa</taxon>
        <taxon>Arthropoda</taxon>
        <taxon>Chelicerata</taxon>
        <taxon>Arachnida</taxon>
        <taxon>Araneae</taxon>
        <taxon>Araneomorphae</taxon>
        <taxon>Entelegynae</taxon>
        <taxon>Araneoidea</taxon>
        <taxon>Araneidae</taxon>
        <taxon>Larinioides</taxon>
    </lineage>
</organism>
<feature type="compositionally biased region" description="Polar residues" evidence="1">
    <location>
        <begin position="562"/>
        <end position="584"/>
    </location>
</feature>
<feature type="compositionally biased region" description="Low complexity" evidence="1">
    <location>
        <begin position="58"/>
        <end position="70"/>
    </location>
</feature>
<name>A0AAV2B0W1_9ARAC</name>
<keyword evidence="4" id="KW-1185">Reference proteome</keyword>
<gene>
    <name evidence="3" type="ORF">LARSCL_LOCUS16191</name>
</gene>
<comment type="caution">
    <text evidence="3">The sequence shown here is derived from an EMBL/GenBank/DDBJ whole genome shotgun (WGS) entry which is preliminary data.</text>
</comment>
<feature type="compositionally biased region" description="Basic residues" evidence="1">
    <location>
        <begin position="586"/>
        <end position="597"/>
    </location>
</feature>
<feature type="region of interest" description="Disordered" evidence="1">
    <location>
        <begin position="522"/>
        <end position="542"/>
    </location>
</feature>
<feature type="region of interest" description="Disordered" evidence="1">
    <location>
        <begin position="801"/>
        <end position="1076"/>
    </location>
</feature>
<dbReference type="Proteomes" id="UP001497382">
    <property type="component" value="Unassembled WGS sequence"/>
</dbReference>
<dbReference type="EMBL" id="CAXIEN010000256">
    <property type="protein sequence ID" value="CAL1289903.1"/>
    <property type="molecule type" value="Genomic_DNA"/>
</dbReference>
<dbReference type="InterPro" id="IPR025451">
    <property type="entry name" value="DUF4211"/>
</dbReference>
<feature type="compositionally biased region" description="Polar residues" evidence="1">
    <location>
        <begin position="919"/>
        <end position="931"/>
    </location>
</feature>
<protein>
    <recommendedName>
        <fullName evidence="2">DUF4211 domain-containing protein</fullName>
    </recommendedName>
</protein>
<evidence type="ECO:0000259" key="2">
    <source>
        <dbReference type="Pfam" id="PF13926"/>
    </source>
</evidence>
<evidence type="ECO:0000313" key="4">
    <source>
        <dbReference type="Proteomes" id="UP001497382"/>
    </source>
</evidence>
<dbReference type="GO" id="GO:0005634">
    <property type="term" value="C:nucleus"/>
    <property type="evidence" value="ECO:0007669"/>
    <property type="project" value="TreeGrafter"/>
</dbReference>
<sequence>MNSSPWSPYAHSFLSGGSPHLPPSVSHEDHLNNFGGGNSNSVHLTSYQPVPSRTNNDPSTSSLLPSPSFEPLISPKDTADYIFNTCKENQSGIHNFAQLQSSLSRNEGNNYPCSETNSYTGQVPSISYHSSNMDQPPPGLFGVLPHEAVMPRKNRFDRNSENFVAPVSKTVTASYNNGPYTDRDTTNVYTSAPLSVQSVYSGDTASLSPVVNSVSSSNFSSPSDYYSSPKTNFGAYNSLQSPMPQSPSVAQHSYPSSPFTNMDPVNHISVPPCSPMNGGNYVNNMNGVPARNGQKSQHSPSTSAASNVLCYNTPQVQNMAHHGPQSVLSKTSDYHSEYNIYAHEQNSSSSYSSVYPPMHPGQMPNGNNSRLSPRTHSHINSVPHEGRIRYGHVAPVPSSTISSPNYMPSKLNHENLYGSCSSSIPPGQAMQPPKYLPCSSSMNSHRNSMHPVPSPMMSNHISSERQYVFPSSDLVDDKGALDLFNSHVDSGAHEHQTTSSMSNFLDNDLRILGSETVTGRQLRSSRMNEYNSNKSSTLRNADKNVAHQPSTLNEHMNGNLLSASTKYPYSSSLDQGRPGNSMSNFPKRRGRRGRRRKVDVNGGSNMWRRGPLPKKDRTIFNNGASLPTENISEMGGTSYYKSTSRKLDERPFTPKNDVYSRSKGSMKQSIDKNDNSEVFSDVLHDIGKKSGSRPKVQGPYNTPEILKEMMDLIQNSMPTRRRTRNTDRRESPYQTSFKNFVLQRKVSPGDQWPPPHMLPNQEKPSKKHKNKKSRGADTDPLKIKITLVRQTREWYCIHDFIPSQSDDDGNGERSVSSISDNTLSSQSFNKDINSEEESNHSNITGSISKVSEKPSAKGKNNDKSNDFKESHLNYSNNYQTLPAGKMKAEKPSESYNSDEQVNMPKKTGRKAKLTPAAETETNTKTGNTSLKTIDAISKSIKKEMIEEGEAPSERLRSLRSRKKESSLPKESEPGPSIKEEPPDYSSDHFENFDFDDTDSDPAWTPSSKTGKAADPTKSISVQLPSRKRSSKSQRKTSTPNNPATKRKKAKSSESRPKKKSTNKTEATPVVNKEPPKSIPKVKKEVETDQFLVAKADVNLPTPYIWKVDKKSSMLQRFEISEQNGVLLYHSSFTFAARNEISVNNYVRADVRIKSPDTVQYLGPNLTEAAALSLSKIKTAALPKEPPKKKEKENFDHLKDDFTVYIQCLLSQDVDSSFFDEIKKFNDEYFLVPISNLEAVSESKKNKLMVDSWNEKLKRCANTYPCISIVNSFKEKANCQVCNINMGSKLLHFFGQPYDAFTLGNVDMLLDIQTEFDVCDKCSSIVSLYNRLHHHKYNLFNKCRSKANEVKANNNLMSHEEVLKSCLEDITWIEKMFGEQMQIWHEVEEKS</sequence>
<accession>A0AAV2B0W1</accession>
<dbReference type="PANTHER" id="PTHR14689">
    <property type="entry name" value="PHORBOL-ESTER_DAG-TYPE DOMAIN-CONTAINING PROTEIN"/>
    <property type="match status" value="1"/>
</dbReference>
<feature type="region of interest" description="Disordered" evidence="1">
    <location>
        <begin position="642"/>
        <end position="672"/>
    </location>
</feature>
<reference evidence="3 4" key="1">
    <citation type="submission" date="2024-04" db="EMBL/GenBank/DDBJ databases">
        <authorList>
            <person name="Rising A."/>
            <person name="Reimegard J."/>
            <person name="Sonavane S."/>
            <person name="Akerstrom W."/>
            <person name="Nylinder S."/>
            <person name="Hedman E."/>
            <person name="Kallberg Y."/>
        </authorList>
    </citation>
    <scope>NUCLEOTIDE SEQUENCE [LARGE SCALE GENOMIC DNA]</scope>
</reference>
<feature type="region of interest" description="Disordered" evidence="1">
    <location>
        <begin position="562"/>
        <end position="618"/>
    </location>
</feature>
<feature type="compositionally biased region" description="Polar residues" evidence="1">
    <location>
        <begin position="813"/>
        <end position="831"/>
    </location>
</feature>
<evidence type="ECO:0000313" key="3">
    <source>
        <dbReference type="EMBL" id="CAL1289903.1"/>
    </source>
</evidence>
<feature type="region of interest" description="Disordered" evidence="1">
    <location>
        <begin position="17"/>
        <end position="70"/>
    </location>
</feature>
<feature type="compositionally biased region" description="Basic residues" evidence="1">
    <location>
        <begin position="1025"/>
        <end position="1034"/>
    </location>
</feature>
<feature type="compositionally biased region" description="Polar residues" evidence="1">
    <location>
        <begin position="522"/>
        <end position="539"/>
    </location>
</feature>
<feature type="domain" description="DUF4211" evidence="2">
    <location>
        <begin position="1184"/>
        <end position="1302"/>
    </location>
</feature>
<feature type="compositionally biased region" description="Polar residues" evidence="1">
    <location>
        <begin position="840"/>
        <end position="849"/>
    </location>
</feature>
<dbReference type="PANTHER" id="PTHR14689:SF0">
    <property type="entry name" value="COILED-COIL DOMAIN-CONTAINING PROTEIN 82"/>
    <property type="match status" value="1"/>
</dbReference>
<evidence type="ECO:0000256" key="1">
    <source>
        <dbReference type="SAM" id="MobiDB-lite"/>
    </source>
</evidence>
<proteinExistence type="predicted"/>
<feature type="compositionally biased region" description="Polar residues" evidence="1">
    <location>
        <begin position="39"/>
        <end position="57"/>
    </location>
</feature>
<feature type="compositionally biased region" description="Basic and acidic residues" evidence="1">
    <location>
        <begin position="963"/>
        <end position="991"/>
    </location>
</feature>